<dbReference type="SUPFAM" id="SSF69255">
    <property type="entry name" value="gp5 N-terminal domain-like"/>
    <property type="match status" value="1"/>
</dbReference>
<dbReference type="EMBL" id="MAQB02000006">
    <property type="protein sequence ID" value="OFJ47275.1"/>
    <property type="molecule type" value="Genomic_DNA"/>
</dbReference>
<feature type="domain" description="Putative type VI secretion system Rhs element associated Vgr" evidence="4">
    <location>
        <begin position="510"/>
        <end position="616"/>
    </location>
</feature>
<evidence type="ECO:0000256" key="1">
    <source>
        <dbReference type="ARBA" id="ARBA00005558"/>
    </source>
</evidence>
<dbReference type="InterPro" id="IPR006533">
    <property type="entry name" value="T6SS_Vgr_RhsGE"/>
</dbReference>
<feature type="domain" description="DUF2345" evidence="3">
    <location>
        <begin position="646"/>
        <end position="776"/>
    </location>
</feature>
<evidence type="ECO:0000313" key="5">
    <source>
        <dbReference type="EMBL" id="OFJ47275.1"/>
    </source>
</evidence>
<evidence type="ECO:0000259" key="3">
    <source>
        <dbReference type="Pfam" id="PF10106"/>
    </source>
</evidence>
<comment type="caution">
    <text evidence="5">The sequence shown here is derived from an EMBL/GenBank/DDBJ whole genome shotgun (WGS) entry which is preliminary data.</text>
</comment>
<gene>
    <name evidence="5" type="ORF">BA896_015815</name>
</gene>
<dbReference type="NCBIfam" id="TIGR01646">
    <property type="entry name" value="vgr_GE"/>
    <property type="match status" value="1"/>
</dbReference>
<protein>
    <submittedName>
        <fullName evidence="5">Type IV secretion protein Rhs</fullName>
    </submittedName>
</protein>
<reference evidence="5 6" key="1">
    <citation type="submission" date="2016-10" db="EMBL/GenBank/DDBJ databases">
        <title>Updated version of Genome Assembly of Janthinobacterium lividum ERGS5:01.</title>
        <authorList>
            <person name="Kumar R."/>
            <person name="Acharya V."/>
            <person name="Singh D."/>
        </authorList>
    </citation>
    <scope>NUCLEOTIDE SEQUENCE [LARGE SCALE GENOMIC DNA]</scope>
    <source>
        <strain evidence="5 6">ERGS5:01</strain>
    </source>
</reference>
<dbReference type="SUPFAM" id="SSF69349">
    <property type="entry name" value="Phage fibre proteins"/>
    <property type="match status" value="1"/>
</dbReference>
<dbReference type="InterPro" id="IPR006531">
    <property type="entry name" value="Gp5/Vgr_OB"/>
</dbReference>
<evidence type="ECO:0000313" key="6">
    <source>
        <dbReference type="Proteomes" id="UP000092634"/>
    </source>
</evidence>
<dbReference type="Pfam" id="PF05954">
    <property type="entry name" value="Phage_GPD"/>
    <property type="match status" value="1"/>
</dbReference>
<dbReference type="InterPro" id="IPR017847">
    <property type="entry name" value="T6SS_RhsGE_Vgr_subset"/>
</dbReference>
<evidence type="ECO:0000259" key="2">
    <source>
        <dbReference type="Pfam" id="PF04717"/>
    </source>
</evidence>
<dbReference type="Gene3D" id="4.10.220.110">
    <property type="match status" value="1"/>
</dbReference>
<dbReference type="AlphaFoldDB" id="A0A1E8PM74"/>
<dbReference type="SUPFAM" id="SSF69279">
    <property type="entry name" value="Phage tail proteins"/>
    <property type="match status" value="2"/>
</dbReference>
<proteinExistence type="inferred from homology"/>
<comment type="similarity">
    <text evidence="1">Belongs to the VgrG protein family.</text>
</comment>
<evidence type="ECO:0000259" key="4">
    <source>
        <dbReference type="Pfam" id="PF13296"/>
    </source>
</evidence>
<dbReference type="Gene3D" id="2.30.110.50">
    <property type="match status" value="1"/>
</dbReference>
<dbReference type="InterPro" id="IPR018769">
    <property type="entry name" value="VgrG2_DUF2345"/>
</dbReference>
<dbReference type="InterPro" id="IPR028244">
    <property type="entry name" value="T6SS_Rhs_Vgr_dom"/>
</dbReference>
<feature type="domain" description="Gp5/Type VI secretion system Vgr protein OB-fold" evidence="2">
    <location>
        <begin position="419"/>
        <end position="487"/>
    </location>
</feature>
<name>A0A1E8PM74_9BURK</name>
<dbReference type="Proteomes" id="UP000092634">
    <property type="component" value="Unassembled WGS sequence"/>
</dbReference>
<dbReference type="NCBIfam" id="TIGR03361">
    <property type="entry name" value="VI_Rhs_Vgr"/>
    <property type="match status" value="1"/>
</dbReference>
<organism evidence="5 6">
    <name type="scientific">Janthinobacterium lividum</name>
    <dbReference type="NCBI Taxonomy" id="29581"/>
    <lineage>
        <taxon>Bacteria</taxon>
        <taxon>Pseudomonadati</taxon>
        <taxon>Pseudomonadota</taxon>
        <taxon>Betaproteobacteria</taxon>
        <taxon>Burkholderiales</taxon>
        <taxon>Oxalobacteraceae</taxon>
        <taxon>Janthinobacterium</taxon>
    </lineage>
</organism>
<dbReference type="Pfam" id="PF10106">
    <property type="entry name" value="DUF2345"/>
    <property type="match status" value="1"/>
</dbReference>
<dbReference type="Pfam" id="PF04717">
    <property type="entry name" value="Phage_base_V"/>
    <property type="match status" value="1"/>
</dbReference>
<sequence>MHADIQAALSAFDLAAQERRLLKIDFPHEDGPAGTIVLVNSLIATEEMSRDFRFEAELLSDDAHIALKAMMGRMVTISMLRDDGTLRYFNGYVGEFCLLRADGGFAWYRMVLQPWLAFARLRQDNVSFHGQSVMQLTETTFAHYAQRDWKSSIHGDDPQITCANQHNETDYNHLHRRWEALGWHYWYAHRADGHTLWLADNSTFADIIDTASGDGAMRFHAESGSMEDDGMHQWQAVRRIGSGQLTLASFDYKNPQPRLASGYSLNRQGDVFAHELYENTGAYGYQNIDEGTSLAQRRMEENDHLRQYFEAAGNHRGAQPGLCFRLDGHFSAEEKRYQPGQERRDSIAEREYLILSVVHRVSNNYQVSHSTASHYVNNMVCVRRDIRWRPGRGYNSTPCVVAGVQTALVVGPAGEEIHTDALGRIRLQFHWDRLGTFDARSSPWIRVMMPMAGAHMGQIALPRVGQEVVVQFQDGNIDHPIVIGVVYNSANPPPWHLPQQRALSGWRSRELGARSANHLVLDDTKGAIQAQLRSEQHDSRLCLGNITRIDDNAGRKEARGIGFELASNAWGALRAARGMLITTETSTGTGSVKQLDETQARLAQARQLQQGLAGMAVDAGAQDSKEQQGAVAESIERQNAAIKGASGDFPELSEAHLVLASPAGIELSTAQSIHLAASEHVALSSSKHISLASGDSMFASIAKSFSLFVHKAGMKLIAASGKVSIQAHSDEVEILAQKVLSLISEADWVNIKGKKGIRLHGANHMLEISDKVQFFTSSPVLFNGNLETLAPKSVSQEFNERPHSSFDQEVLLVNVDDTPAVGVAFEILRDDGNMSGKSAQDGSTQLQKSTGMDSYVIRYKGELP</sequence>
<accession>A0A1E8PM74</accession>
<dbReference type="Gene3D" id="2.40.50.230">
    <property type="entry name" value="Gp5 N-terminal domain"/>
    <property type="match status" value="1"/>
</dbReference>
<dbReference type="Pfam" id="PF13296">
    <property type="entry name" value="T6SS_Vgr"/>
    <property type="match status" value="1"/>
</dbReference>
<dbReference type="Gene3D" id="3.55.50.10">
    <property type="entry name" value="Baseplate protein-like domains"/>
    <property type="match status" value="1"/>
</dbReference>
<dbReference type="InterPro" id="IPR037026">
    <property type="entry name" value="Vgr_OB-fold_dom_sf"/>
</dbReference>